<feature type="cross-link" description="Glycyl lysine isopeptide (Lys-Gly) (interchain with G-Cter in SUMO2)" evidence="11">
    <location>
        <position position="373"/>
    </location>
</feature>
<feature type="domain" description="Protein kinase" evidence="14">
    <location>
        <begin position="240"/>
        <end position="621"/>
    </location>
</feature>
<dbReference type="Gene3D" id="3.30.200.20">
    <property type="entry name" value="Phosphorylase Kinase, domain 1"/>
    <property type="match status" value="1"/>
</dbReference>
<dbReference type="Gene3D" id="1.10.510.10">
    <property type="entry name" value="Transferase(Phosphotransferase) domain 1"/>
    <property type="match status" value="1"/>
</dbReference>
<feature type="region of interest" description="Disordered" evidence="13">
    <location>
        <begin position="853"/>
        <end position="966"/>
    </location>
</feature>
<evidence type="ECO:0000259" key="14">
    <source>
        <dbReference type="PROSITE" id="PS50011"/>
    </source>
</evidence>
<dbReference type="GO" id="GO:0004674">
    <property type="term" value="F:protein serine/threonine kinase activity"/>
    <property type="evidence" value="ECO:0007669"/>
    <property type="project" value="UniProtKB-KW"/>
</dbReference>
<sequence length="966" mass="107024">MPQMQDPQLTPIHHQHVSLRPPHSSAMTPTNSDIMRSTRRTSSSATDYDESFSDLDSILDVPSSPSQTHPESSPDKKGRTPRLRLSLKDLRTPKTGAYGHPESESSPDTQRPPRLSLEGPRLPYDRRVSLDLPYEGRVSLDAIDPRRREHLASPPQLSASAPKTSSRFSFIHSPTPSTPTMARPSHHRSSTTPIHSPAPSSVSTSPRRMMASPSPQPVKETHTMMKDYDPTTGNKMINKYMVVRELGRGVHGKVKLCRDTETDELCAIKIVDKTTRRRLGRAQISNEQKIRREIAIMKKCIHPNVVRLIEVIDDPSARKIYLVLEFMEGGEVRWKDMDEQPILPLDDARAIFRDIVLGLEYLHMQGIIHRDIKPANLLLAADGTVKISDFGVSHFSEKNGLEHDLENTPVVDKMTHIAPSSNPFENFFRHPVSHSPLFSGRHHMAFGNDQSHSQYQQPQLSAQQQQWGDDLELAKTAGSPAFFAPELCYACEFSPALSPAPSTASQTSFILTVPTPRTNPSTPTGTISGQGYAARPPITKAIDVWALGVTLYCFVYGRCPFIAETEFELFNIISRKTPSYLDSVPGREFVSDPLKDLLSRLLEKDVGKRITLKEVKEHPWVIEDLDDPEAWRNETDPCNYQRVLITEDDLKGAVTIMDRIKNRIRKLSVSLSNFGLNRRRSKSISSNAPDSPTGTRSPIPIIRSPVPTTSQSSAHATAQPHTYTSTVPLPERFQHFHAYSSNTPLRSRSDRPNSSCSNASSIDEMDEETTGPSAQNGAMSRRQLLRSSGSLEARPTSTHSAYSTSGSWRNHSDDHLDQGQGQLSRRSLQGVASFNGTASARVVPIGHSNLSKSWVKDSSTETEQGVSVPDSSANVKPASTSTPSLIGSSGQQQQHQQQQQQQQQQQEQRRSHRTSTLSPSSTLVADIVQDQGEQSPDLSKSQESLTKPSSPVTSVLSDQVADSQEL</sequence>
<keyword evidence="6 10" id="KW-0067">ATP-binding</keyword>
<comment type="catalytic activity">
    <reaction evidence="7">
        <text>L-threonyl-[protein] + ATP = O-phospho-L-threonyl-[protein] + ADP + H(+)</text>
        <dbReference type="Rhea" id="RHEA:46608"/>
        <dbReference type="Rhea" id="RHEA-COMP:11060"/>
        <dbReference type="Rhea" id="RHEA-COMP:11605"/>
        <dbReference type="ChEBI" id="CHEBI:15378"/>
        <dbReference type="ChEBI" id="CHEBI:30013"/>
        <dbReference type="ChEBI" id="CHEBI:30616"/>
        <dbReference type="ChEBI" id="CHEBI:61977"/>
        <dbReference type="ChEBI" id="CHEBI:456216"/>
        <dbReference type="EC" id="2.7.11.1"/>
    </reaction>
</comment>
<evidence type="ECO:0000313" key="16">
    <source>
        <dbReference type="Proteomes" id="UP000827284"/>
    </source>
</evidence>
<evidence type="ECO:0000256" key="8">
    <source>
        <dbReference type="ARBA" id="ARBA00048679"/>
    </source>
</evidence>
<dbReference type="GO" id="GO:0005524">
    <property type="term" value="F:ATP binding"/>
    <property type="evidence" value="ECO:0007669"/>
    <property type="project" value="UniProtKB-UniRule"/>
</dbReference>
<feature type="active site" description="Proton acceptor" evidence="9">
    <location>
        <position position="371"/>
    </location>
</feature>
<dbReference type="InterPro" id="IPR008271">
    <property type="entry name" value="Ser/Thr_kinase_AS"/>
</dbReference>
<evidence type="ECO:0000256" key="9">
    <source>
        <dbReference type="PIRSR" id="PIRSR630616-1"/>
    </source>
</evidence>
<feature type="compositionally biased region" description="Polar residues" evidence="13">
    <location>
        <begin position="711"/>
        <end position="720"/>
    </location>
</feature>
<feature type="compositionally biased region" description="Low complexity" evidence="13">
    <location>
        <begin position="695"/>
        <end position="710"/>
    </location>
</feature>
<dbReference type="PROSITE" id="PS00107">
    <property type="entry name" value="PROTEIN_KINASE_ATP"/>
    <property type="match status" value="1"/>
</dbReference>
<evidence type="ECO:0000256" key="12">
    <source>
        <dbReference type="PROSITE-ProRule" id="PRU10141"/>
    </source>
</evidence>
<dbReference type="Pfam" id="PF00069">
    <property type="entry name" value="Pkinase"/>
    <property type="match status" value="2"/>
</dbReference>
<evidence type="ECO:0000256" key="6">
    <source>
        <dbReference type="ARBA" id="ARBA00022840"/>
    </source>
</evidence>
<dbReference type="CDD" id="cd14008">
    <property type="entry name" value="STKc_LKB1_CaMKK"/>
    <property type="match status" value="1"/>
</dbReference>
<feature type="binding site" evidence="10">
    <location>
        <position position="389"/>
    </location>
    <ligand>
        <name>ATP</name>
        <dbReference type="ChEBI" id="CHEBI:30616"/>
    </ligand>
</feature>
<evidence type="ECO:0000256" key="4">
    <source>
        <dbReference type="ARBA" id="ARBA00022741"/>
    </source>
</evidence>
<feature type="compositionally biased region" description="Polar residues" evidence="13">
    <location>
        <begin position="861"/>
        <end position="890"/>
    </location>
</feature>
<evidence type="ECO:0000256" key="5">
    <source>
        <dbReference type="ARBA" id="ARBA00022777"/>
    </source>
</evidence>
<dbReference type="OrthoDB" id="68483at2759"/>
<proteinExistence type="predicted"/>
<keyword evidence="4 10" id="KW-0547">Nucleotide-binding</keyword>
<evidence type="ECO:0000313" key="15">
    <source>
        <dbReference type="EMBL" id="GJJ77877.1"/>
    </source>
</evidence>
<evidence type="ECO:0000256" key="7">
    <source>
        <dbReference type="ARBA" id="ARBA00047899"/>
    </source>
</evidence>
<organism evidence="15 16">
    <name type="scientific">Entomortierella parvispora</name>
    <dbReference type="NCBI Taxonomy" id="205924"/>
    <lineage>
        <taxon>Eukaryota</taxon>
        <taxon>Fungi</taxon>
        <taxon>Fungi incertae sedis</taxon>
        <taxon>Mucoromycota</taxon>
        <taxon>Mortierellomycotina</taxon>
        <taxon>Mortierellomycetes</taxon>
        <taxon>Mortierellales</taxon>
        <taxon>Mortierellaceae</taxon>
        <taxon>Entomortierella</taxon>
    </lineage>
</organism>
<dbReference type="InterPro" id="IPR017441">
    <property type="entry name" value="Protein_kinase_ATP_BS"/>
</dbReference>
<dbReference type="PROSITE" id="PS50011">
    <property type="entry name" value="PROTEIN_KINASE_DOM"/>
    <property type="match status" value="1"/>
</dbReference>
<feature type="compositionally biased region" description="Polar residues" evidence="13">
    <location>
        <begin position="742"/>
        <end position="761"/>
    </location>
</feature>
<keyword evidence="16" id="KW-1185">Reference proteome</keyword>
<dbReference type="SMART" id="SM00220">
    <property type="entry name" value="S_TKc"/>
    <property type="match status" value="1"/>
</dbReference>
<feature type="region of interest" description="Disordered" evidence="13">
    <location>
        <begin position="1"/>
        <end position="122"/>
    </location>
</feature>
<evidence type="ECO:0000256" key="11">
    <source>
        <dbReference type="PIRSR" id="PIRSR630616-3"/>
    </source>
</evidence>
<reference evidence="15" key="1">
    <citation type="submission" date="2021-11" db="EMBL/GenBank/DDBJ databases">
        <authorList>
            <person name="Herlambang A."/>
            <person name="Guo Y."/>
            <person name="Takashima Y."/>
            <person name="Nishizawa T."/>
        </authorList>
    </citation>
    <scope>NUCLEOTIDE SEQUENCE</scope>
    <source>
        <strain evidence="15">E1425</strain>
    </source>
</reference>
<feature type="binding site" evidence="10 12">
    <location>
        <position position="269"/>
    </location>
    <ligand>
        <name>ATP</name>
        <dbReference type="ChEBI" id="CHEBI:30616"/>
    </ligand>
</feature>
<dbReference type="SUPFAM" id="SSF56112">
    <property type="entry name" value="Protein kinase-like (PK-like)"/>
    <property type="match status" value="1"/>
</dbReference>
<feature type="region of interest" description="Disordered" evidence="13">
    <location>
        <begin position="680"/>
        <end position="720"/>
    </location>
</feature>
<dbReference type="InterPro" id="IPR011009">
    <property type="entry name" value="Kinase-like_dom_sf"/>
</dbReference>
<comment type="caution">
    <text evidence="15">The sequence shown here is derived from an EMBL/GenBank/DDBJ whole genome shotgun (WGS) entry which is preliminary data.</text>
</comment>
<feature type="compositionally biased region" description="Polar residues" evidence="13">
    <location>
        <begin position="190"/>
        <end position="206"/>
    </location>
</feature>
<dbReference type="AlphaFoldDB" id="A0A9P3HJM9"/>
<feature type="compositionally biased region" description="Polar residues" evidence="13">
    <location>
        <begin position="931"/>
        <end position="966"/>
    </location>
</feature>
<feature type="compositionally biased region" description="Low complexity" evidence="13">
    <location>
        <begin position="891"/>
        <end position="906"/>
    </location>
</feature>
<gene>
    <name evidence="15" type="ORF">EMPS_10236</name>
</gene>
<protein>
    <recommendedName>
        <fullName evidence="1">non-specific serine/threonine protein kinase</fullName>
        <ecNumber evidence="1">2.7.11.1</ecNumber>
    </recommendedName>
</protein>
<keyword evidence="2" id="KW-0723">Serine/threonine-protein kinase</keyword>
<evidence type="ECO:0000256" key="3">
    <source>
        <dbReference type="ARBA" id="ARBA00022679"/>
    </source>
</evidence>
<reference evidence="15" key="2">
    <citation type="journal article" date="2022" name="Microbiol. Resour. Announc.">
        <title>Whole-Genome Sequence of Entomortierella parvispora E1425, a Mucoromycotan Fungus Associated with Burkholderiaceae-Related Endosymbiotic Bacteria.</title>
        <authorList>
            <person name="Herlambang A."/>
            <person name="Guo Y."/>
            <person name="Takashima Y."/>
            <person name="Narisawa K."/>
            <person name="Ohta H."/>
            <person name="Nishizawa T."/>
        </authorList>
    </citation>
    <scope>NUCLEOTIDE SEQUENCE</scope>
    <source>
        <strain evidence="15">E1425</strain>
    </source>
</reference>
<dbReference type="FunFam" id="3.30.200.20:FF:000206">
    <property type="entry name" value="Serine/threonine-protein kinase Ssp1"/>
    <property type="match status" value="1"/>
</dbReference>
<dbReference type="PROSITE" id="PS00108">
    <property type="entry name" value="PROTEIN_KINASE_ST"/>
    <property type="match status" value="1"/>
</dbReference>
<dbReference type="Proteomes" id="UP000827284">
    <property type="component" value="Unassembled WGS sequence"/>
</dbReference>
<dbReference type="InterPro" id="IPR000719">
    <property type="entry name" value="Prot_kinase_dom"/>
</dbReference>
<evidence type="ECO:0000256" key="2">
    <source>
        <dbReference type="ARBA" id="ARBA00022527"/>
    </source>
</evidence>
<feature type="compositionally biased region" description="Low complexity" evidence="13">
    <location>
        <begin position="780"/>
        <end position="791"/>
    </location>
</feature>
<feature type="compositionally biased region" description="Polar residues" evidence="13">
    <location>
        <begin position="683"/>
        <end position="694"/>
    </location>
</feature>
<feature type="compositionally biased region" description="Polar residues" evidence="13">
    <location>
        <begin position="25"/>
        <end position="35"/>
    </location>
</feature>
<accession>A0A9P3HJM9</accession>
<dbReference type="EMBL" id="BQFW01000014">
    <property type="protein sequence ID" value="GJJ77877.1"/>
    <property type="molecule type" value="Genomic_DNA"/>
</dbReference>
<evidence type="ECO:0000256" key="13">
    <source>
        <dbReference type="SAM" id="MobiDB-lite"/>
    </source>
</evidence>
<keyword evidence="5 15" id="KW-0418">Kinase</keyword>
<evidence type="ECO:0000256" key="1">
    <source>
        <dbReference type="ARBA" id="ARBA00012513"/>
    </source>
</evidence>
<feature type="compositionally biased region" description="Basic and acidic residues" evidence="13">
    <location>
        <begin position="219"/>
        <end position="229"/>
    </location>
</feature>
<feature type="region of interest" description="Disordered" evidence="13">
    <location>
        <begin position="439"/>
        <end position="462"/>
    </location>
</feature>
<dbReference type="InterPro" id="IPR030616">
    <property type="entry name" value="Aur-like"/>
</dbReference>
<feature type="compositionally biased region" description="Polar residues" evidence="13">
    <location>
        <begin position="795"/>
        <end position="809"/>
    </location>
</feature>
<evidence type="ECO:0000256" key="10">
    <source>
        <dbReference type="PIRSR" id="PIRSR630616-2"/>
    </source>
</evidence>
<feature type="compositionally biased region" description="Polar residues" evidence="13">
    <location>
        <begin position="155"/>
        <end position="180"/>
    </location>
</feature>
<keyword evidence="3" id="KW-0808">Transferase</keyword>
<dbReference type="PANTHER" id="PTHR24350">
    <property type="entry name" value="SERINE/THREONINE-PROTEIN KINASE IAL-RELATED"/>
    <property type="match status" value="1"/>
</dbReference>
<feature type="region of interest" description="Disordered" evidence="13">
    <location>
        <begin position="145"/>
        <end position="231"/>
    </location>
</feature>
<comment type="catalytic activity">
    <reaction evidence="8">
        <text>L-seryl-[protein] + ATP = O-phospho-L-seryl-[protein] + ADP + H(+)</text>
        <dbReference type="Rhea" id="RHEA:17989"/>
        <dbReference type="Rhea" id="RHEA-COMP:9863"/>
        <dbReference type="Rhea" id="RHEA-COMP:11604"/>
        <dbReference type="ChEBI" id="CHEBI:15378"/>
        <dbReference type="ChEBI" id="CHEBI:29999"/>
        <dbReference type="ChEBI" id="CHEBI:30616"/>
        <dbReference type="ChEBI" id="CHEBI:83421"/>
        <dbReference type="ChEBI" id="CHEBI:456216"/>
        <dbReference type="EC" id="2.7.11.1"/>
    </reaction>
</comment>
<dbReference type="EC" id="2.7.11.1" evidence="1"/>
<feature type="compositionally biased region" description="Polar residues" evidence="13">
    <location>
        <begin position="914"/>
        <end position="923"/>
    </location>
</feature>
<name>A0A9P3HJM9_9FUNG</name>
<feature type="region of interest" description="Disordered" evidence="13">
    <location>
        <begin position="742"/>
        <end position="825"/>
    </location>
</feature>